<organism evidence="1 2">
    <name type="scientific">Leersia perrieri</name>
    <dbReference type="NCBI Taxonomy" id="77586"/>
    <lineage>
        <taxon>Eukaryota</taxon>
        <taxon>Viridiplantae</taxon>
        <taxon>Streptophyta</taxon>
        <taxon>Embryophyta</taxon>
        <taxon>Tracheophyta</taxon>
        <taxon>Spermatophyta</taxon>
        <taxon>Magnoliopsida</taxon>
        <taxon>Liliopsida</taxon>
        <taxon>Poales</taxon>
        <taxon>Poaceae</taxon>
        <taxon>BOP clade</taxon>
        <taxon>Oryzoideae</taxon>
        <taxon>Oryzeae</taxon>
        <taxon>Oryzinae</taxon>
        <taxon>Leersia</taxon>
    </lineage>
</organism>
<name>A0A0D9X232_9ORYZ</name>
<dbReference type="HOGENOM" id="CLU_2137090_0_0_1"/>
<sequence>MLPSHPFWEIRECARISWKLQAVAIVNYYYIMLQMLYHIRRPSHVTDTVGRCETNDTVRDSAVMFRNCFSTSPHFFLTSLAEQYTGSHAIFHVSYCEKAYMSSIAMSTKQVLK</sequence>
<keyword evidence="2" id="KW-1185">Reference proteome</keyword>
<dbReference type="Proteomes" id="UP000032180">
    <property type="component" value="Chromosome 7"/>
</dbReference>
<dbReference type="EnsemblPlants" id="LPERR07G20860.1">
    <property type="protein sequence ID" value="LPERR07G20860.1"/>
    <property type="gene ID" value="LPERR07G20860"/>
</dbReference>
<dbReference type="AlphaFoldDB" id="A0A0D9X232"/>
<protein>
    <submittedName>
        <fullName evidence="1">Uncharacterized protein</fullName>
    </submittedName>
</protein>
<reference evidence="1" key="3">
    <citation type="submission" date="2015-04" db="UniProtKB">
        <authorList>
            <consortium name="EnsemblPlants"/>
        </authorList>
    </citation>
    <scope>IDENTIFICATION</scope>
</reference>
<evidence type="ECO:0000313" key="2">
    <source>
        <dbReference type="Proteomes" id="UP000032180"/>
    </source>
</evidence>
<reference evidence="1 2" key="1">
    <citation type="submission" date="2012-08" db="EMBL/GenBank/DDBJ databases">
        <title>Oryza genome evolution.</title>
        <authorList>
            <person name="Wing R.A."/>
        </authorList>
    </citation>
    <scope>NUCLEOTIDE SEQUENCE</scope>
</reference>
<accession>A0A0D9X232</accession>
<evidence type="ECO:0000313" key="1">
    <source>
        <dbReference type="EnsemblPlants" id="LPERR07G20860.1"/>
    </source>
</evidence>
<reference evidence="2" key="2">
    <citation type="submission" date="2013-12" db="EMBL/GenBank/DDBJ databases">
        <authorList>
            <person name="Yu Y."/>
            <person name="Lee S."/>
            <person name="de Baynast K."/>
            <person name="Wissotski M."/>
            <person name="Liu L."/>
            <person name="Talag J."/>
            <person name="Goicoechea J."/>
            <person name="Angelova A."/>
            <person name="Jetty R."/>
            <person name="Kudrna D."/>
            <person name="Golser W."/>
            <person name="Rivera L."/>
            <person name="Zhang J."/>
            <person name="Wing R."/>
        </authorList>
    </citation>
    <scope>NUCLEOTIDE SEQUENCE</scope>
</reference>
<dbReference type="Gramene" id="LPERR07G20860.1">
    <property type="protein sequence ID" value="LPERR07G20860.1"/>
    <property type="gene ID" value="LPERR07G20860"/>
</dbReference>
<proteinExistence type="predicted"/>